<reference evidence="2 3" key="1">
    <citation type="journal article" date="2018" name="Front. Plant Sci.">
        <title>Red Clover (Trifolium pratense) and Zigzag Clover (T. medium) - A Picture of Genomic Similarities and Differences.</title>
        <authorList>
            <person name="Dluhosova J."/>
            <person name="Istvanek J."/>
            <person name="Nedelnik J."/>
            <person name="Repkova J."/>
        </authorList>
    </citation>
    <scope>NUCLEOTIDE SEQUENCE [LARGE SCALE GENOMIC DNA]</scope>
    <source>
        <strain evidence="3">cv. 10/8</strain>
        <tissue evidence="2">Leaf</tissue>
    </source>
</reference>
<dbReference type="EMBL" id="LXQA010130855">
    <property type="protein sequence ID" value="MCI22509.1"/>
    <property type="molecule type" value="Genomic_DNA"/>
</dbReference>
<protein>
    <submittedName>
        <fullName evidence="2">Uncharacterized protein</fullName>
    </submittedName>
</protein>
<name>A0A392QF33_9FABA</name>
<organism evidence="2 3">
    <name type="scientific">Trifolium medium</name>
    <dbReference type="NCBI Taxonomy" id="97028"/>
    <lineage>
        <taxon>Eukaryota</taxon>
        <taxon>Viridiplantae</taxon>
        <taxon>Streptophyta</taxon>
        <taxon>Embryophyta</taxon>
        <taxon>Tracheophyta</taxon>
        <taxon>Spermatophyta</taxon>
        <taxon>Magnoliopsida</taxon>
        <taxon>eudicotyledons</taxon>
        <taxon>Gunneridae</taxon>
        <taxon>Pentapetalae</taxon>
        <taxon>rosids</taxon>
        <taxon>fabids</taxon>
        <taxon>Fabales</taxon>
        <taxon>Fabaceae</taxon>
        <taxon>Papilionoideae</taxon>
        <taxon>50 kb inversion clade</taxon>
        <taxon>NPAAA clade</taxon>
        <taxon>Hologalegina</taxon>
        <taxon>IRL clade</taxon>
        <taxon>Trifolieae</taxon>
        <taxon>Trifolium</taxon>
    </lineage>
</organism>
<feature type="region of interest" description="Disordered" evidence="1">
    <location>
        <begin position="46"/>
        <end position="67"/>
    </location>
</feature>
<feature type="non-terminal residue" evidence="2">
    <location>
        <position position="1"/>
    </location>
</feature>
<accession>A0A392QF33</accession>
<evidence type="ECO:0000256" key="1">
    <source>
        <dbReference type="SAM" id="MobiDB-lite"/>
    </source>
</evidence>
<feature type="region of interest" description="Disordered" evidence="1">
    <location>
        <begin position="1"/>
        <end position="23"/>
    </location>
</feature>
<comment type="caution">
    <text evidence="2">The sequence shown here is derived from an EMBL/GenBank/DDBJ whole genome shotgun (WGS) entry which is preliminary data.</text>
</comment>
<dbReference type="Proteomes" id="UP000265520">
    <property type="component" value="Unassembled WGS sequence"/>
</dbReference>
<keyword evidence="3" id="KW-1185">Reference proteome</keyword>
<sequence>VGHELRLPDQLDNPGPPSGSDLHSDYVDAIGEQIADSLLLEDELDDKNSSATKRHGPKKKVNALNIC</sequence>
<proteinExistence type="predicted"/>
<evidence type="ECO:0000313" key="3">
    <source>
        <dbReference type="Proteomes" id="UP000265520"/>
    </source>
</evidence>
<dbReference type="AlphaFoldDB" id="A0A392QF33"/>
<evidence type="ECO:0000313" key="2">
    <source>
        <dbReference type="EMBL" id="MCI22509.1"/>
    </source>
</evidence>
<feature type="compositionally biased region" description="Basic residues" evidence="1">
    <location>
        <begin position="52"/>
        <end position="61"/>
    </location>
</feature>